<dbReference type="Proteomes" id="UP000664859">
    <property type="component" value="Unassembled WGS sequence"/>
</dbReference>
<gene>
    <name evidence="2" type="ORF">JKP88DRAFT_224079</name>
</gene>
<comment type="similarity">
    <text evidence="1">Belongs to the UPF0585 family.</text>
</comment>
<dbReference type="OrthoDB" id="10258744at2759"/>
<evidence type="ECO:0000256" key="1">
    <source>
        <dbReference type="ARBA" id="ARBA00008308"/>
    </source>
</evidence>
<dbReference type="Pfam" id="PF06080">
    <property type="entry name" value="DUF938"/>
    <property type="match status" value="1"/>
</dbReference>
<evidence type="ECO:0000313" key="3">
    <source>
        <dbReference type="Proteomes" id="UP000664859"/>
    </source>
</evidence>
<dbReference type="SUPFAM" id="SSF53335">
    <property type="entry name" value="S-adenosyl-L-methionine-dependent methyltransferases"/>
    <property type="match status" value="1"/>
</dbReference>
<evidence type="ECO:0000313" key="2">
    <source>
        <dbReference type="EMBL" id="KAG5179511.1"/>
    </source>
</evidence>
<protein>
    <submittedName>
        <fullName evidence="2">UPF0585 protein C16orf13</fullName>
    </submittedName>
</protein>
<accession>A0A835YQY5</accession>
<dbReference type="AlphaFoldDB" id="A0A835YQY5"/>
<comment type="caution">
    <text evidence="2">The sequence shown here is derived from an EMBL/GenBank/DDBJ whole genome shotgun (WGS) entry which is preliminary data.</text>
</comment>
<dbReference type="InterPro" id="IPR029063">
    <property type="entry name" value="SAM-dependent_MTases_sf"/>
</dbReference>
<dbReference type="EMBL" id="JAFCMP010000457">
    <property type="protein sequence ID" value="KAG5179511.1"/>
    <property type="molecule type" value="Genomic_DNA"/>
</dbReference>
<reference evidence="2" key="1">
    <citation type="submission" date="2021-02" db="EMBL/GenBank/DDBJ databases">
        <title>First Annotated Genome of the Yellow-green Alga Tribonema minus.</title>
        <authorList>
            <person name="Mahan K.M."/>
        </authorList>
    </citation>
    <scope>NUCLEOTIDE SEQUENCE</scope>
    <source>
        <strain evidence="2">UTEX B ZZ1240</strain>
    </source>
</reference>
<dbReference type="CDD" id="cd02440">
    <property type="entry name" value="AdoMet_MTases"/>
    <property type="match status" value="1"/>
</dbReference>
<sequence length="189" mass="21031">MLQKYLPAEAGQAKSQYNVLEIGSGTGQHAVYMPEHLTGLVWQPSDYDESYATSVAAWTHGMPNVKPWIRLDASASPEQWPVEASWFDCVYNCNTVHIAPIAVLDGLVPGAARCLKKGGKLVTYGPYKLNGRHTAESNADFDASLRARNPEWGIRDFEEVNQRALSSGFVLEGREDMPSNNFLCVWRKQ</sequence>
<organism evidence="2 3">
    <name type="scientific">Tribonema minus</name>
    <dbReference type="NCBI Taxonomy" id="303371"/>
    <lineage>
        <taxon>Eukaryota</taxon>
        <taxon>Sar</taxon>
        <taxon>Stramenopiles</taxon>
        <taxon>Ochrophyta</taxon>
        <taxon>PX clade</taxon>
        <taxon>Xanthophyceae</taxon>
        <taxon>Tribonematales</taxon>
        <taxon>Tribonemataceae</taxon>
        <taxon>Tribonema</taxon>
    </lineage>
</organism>
<dbReference type="PANTHER" id="PTHR20974">
    <property type="entry name" value="UPF0585 PROTEIN CG18661"/>
    <property type="match status" value="1"/>
</dbReference>
<dbReference type="Gene3D" id="3.40.50.150">
    <property type="entry name" value="Vaccinia Virus protein VP39"/>
    <property type="match status" value="1"/>
</dbReference>
<keyword evidence="3" id="KW-1185">Reference proteome</keyword>
<dbReference type="InterPro" id="IPR010342">
    <property type="entry name" value="DUF938"/>
</dbReference>
<name>A0A835YQY5_9STRA</name>
<dbReference type="PANTHER" id="PTHR20974:SF0">
    <property type="entry name" value="UPF0585 PROTEIN CG18661"/>
    <property type="match status" value="1"/>
</dbReference>
<proteinExistence type="inferred from homology"/>